<protein>
    <submittedName>
        <fullName evidence="1">Uncharacterized protein</fullName>
    </submittedName>
</protein>
<evidence type="ECO:0000313" key="2">
    <source>
        <dbReference type="Proteomes" id="UP000694560"/>
    </source>
</evidence>
<dbReference type="OrthoDB" id="276744at2759"/>
<reference evidence="1" key="2">
    <citation type="submission" date="2025-09" db="UniProtKB">
        <authorList>
            <consortium name="Ensembl"/>
        </authorList>
    </citation>
    <scope>IDENTIFICATION</scope>
</reference>
<dbReference type="Proteomes" id="UP000694560">
    <property type="component" value="Unplaced"/>
</dbReference>
<evidence type="ECO:0000313" key="1">
    <source>
        <dbReference type="Ensembl" id="ENSMCSP00000005023.1"/>
    </source>
</evidence>
<sequence length="123" mass="14383">MSEDAHPKHYQTLVLVLSQALSIILQKERPRRNSPGEECEAMLNCKNQLFLQGKRKWPQFVPKRFRLVIREEKFFPERVVKCWNRLSREVVESPSLEVFKCMLLWHLGTGCAWQLESNSAGAV</sequence>
<reference evidence="1" key="1">
    <citation type="submission" date="2025-08" db="UniProtKB">
        <authorList>
            <consortium name="Ensembl"/>
        </authorList>
    </citation>
    <scope>IDENTIFICATION</scope>
</reference>
<organism evidence="1 2">
    <name type="scientific">Malurus cyaneus samueli</name>
    <dbReference type="NCBI Taxonomy" id="2593467"/>
    <lineage>
        <taxon>Eukaryota</taxon>
        <taxon>Metazoa</taxon>
        <taxon>Chordata</taxon>
        <taxon>Craniata</taxon>
        <taxon>Vertebrata</taxon>
        <taxon>Euteleostomi</taxon>
        <taxon>Archelosauria</taxon>
        <taxon>Archosauria</taxon>
        <taxon>Dinosauria</taxon>
        <taxon>Saurischia</taxon>
        <taxon>Theropoda</taxon>
        <taxon>Coelurosauria</taxon>
        <taxon>Aves</taxon>
        <taxon>Neognathae</taxon>
        <taxon>Neoaves</taxon>
        <taxon>Telluraves</taxon>
        <taxon>Australaves</taxon>
        <taxon>Passeriformes</taxon>
        <taxon>Meliphagoidea</taxon>
        <taxon>Maluridae</taxon>
        <taxon>Malurus</taxon>
    </lineage>
</organism>
<accession>A0A8C5X254</accession>
<name>A0A8C5X254_9PASS</name>
<dbReference type="Ensembl" id="ENSMCST00000005136.1">
    <property type="protein sequence ID" value="ENSMCSP00000005023.1"/>
    <property type="gene ID" value="ENSMCSG00000003660.1"/>
</dbReference>
<proteinExistence type="predicted"/>
<dbReference type="AlphaFoldDB" id="A0A8C5X254"/>
<keyword evidence="2" id="KW-1185">Reference proteome</keyword>